<dbReference type="GO" id="GO:0000122">
    <property type="term" value="P:negative regulation of transcription by RNA polymerase II"/>
    <property type="evidence" value="ECO:0007669"/>
    <property type="project" value="EnsemblFungi"/>
</dbReference>
<comment type="catalytic activity">
    <reaction evidence="1 5">
        <text>[protein]-peptidylproline (omega=180) = [protein]-peptidylproline (omega=0)</text>
        <dbReference type="Rhea" id="RHEA:16237"/>
        <dbReference type="Rhea" id="RHEA-COMP:10747"/>
        <dbReference type="Rhea" id="RHEA-COMP:10748"/>
        <dbReference type="ChEBI" id="CHEBI:83833"/>
        <dbReference type="ChEBI" id="CHEBI:83834"/>
        <dbReference type="EC" id="5.2.1.8"/>
    </reaction>
</comment>
<dbReference type="EC" id="5.2.1.8" evidence="5"/>
<dbReference type="EMBL" id="KV453843">
    <property type="protein sequence ID" value="ODV88855.1"/>
    <property type="molecule type" value="Genomic_DNA"/>
</dbReference>
<dbReference type="GO" id="GO:0005634">
    <property type="term" value="C:nucleus"/>
    <property type="evidence" value="ECO:0007669"/>
    <property type="project" value="TreeGrafter"/>
</dbReference>
<sequence length="176" mass="19679">MDAQSGLPANWEVRFSRSRKLPYYYNSQTQESQWVPPTNTDGEKLKQYMASKYPPETNTAASGRSEKVRASHLLVKHKDSRRPSSWKQAEIVRTKDQARELLQNYRDRITAGEISFADLASTESDCSSARKGGDLGFFGAGEMQKSFEDAAFALEVGELSPIIESDSGLHIILRTA</sequence>
<dbReference type="CDD" id="cd00201">
    <property type="entry name" value="WW"/>
    <property type="match status" value="1"/>
</dbReference>
<proteinExistence type="predicted"/>
<reference evidence="9" key="1">
    <citation type="submission" date="2016-02" db="EMBL/GenBank/DDBJ databases">
        <title>Comparative genomics of biotechnologically important yeasts.</title>
        <authorList>
            <consortium name="DOE Joint Genome Institute"/>
            <person name="Riley R."/>
            <person name="Haridas S."/>
            <person name="Wolfe K.H."/>
            <person name="Lopes M.R."/>
            <person name="Hittinger C.T."/>
            <person name="Goker M."/>
            <person name="Salamov A."/>
            <person name="Wisecaver J."/>
            <person name="Long T.M."/>
            <person name="Aerts A.L."/>
            <person name="Barry K."/>
            <person name="Choi C."/>
            <person name="Clum A."/>
            <person name="Coughlan A.Y."/>
            <person name="Deshpande S."/>
            <person name="Douglass A.P."/>
            <person name="Hanson S.J."/>
            <person name="Klenk H.-P."/>
            <person name="Labutti K."/>
            <person name="Lapidus A."/>
            <person name="Lindquist E."/>
            <person name="Lipzen A."/>
            <person name="Meier-Kolthoff J.P."/>
            <person name="Ohm R.A."/>
            <person name="Otillar R.P."/>
            <person name="Pangilinan J."/>
            <person name="Peng Y."/>
            <person name="Rokas A."/>
            <person name="Rosa C.A."/>
            <person name="Scheuner C."/>
            <person name="Sibirny A.A."/>
            <person name="Slot J.C."/>
            <person name="Stielow J.B."/>
            <person name="Sun H."/>
            <person name="Kurtzman C.P."/>
            <person name="Blackwell M."/>
            <person name="Jeffries T.W."/>
            <person name="Grigoriev I.V."/>
        </authorList>
    </citation>
    <scope>NUCLEOTIDE SEQUENCE [LARGE SCALE GENOMIC DNA]</scope>
    <source>
        <strain evidence="9">NRRL Y-17796</strain>
    </source>
</reference>
<name>A0A1E4TAP9_9ASCO</name>
<dbReference type="PANTHER" id="PTHR10657">
    <property type="entry name" value="PEPTIDYL-PROLYL CIS-TRANS ISOMERASE"/>
    <property type="match status" value="1"/>
</dbReference>
<dbReference type="SUPFAM" id="SSF51045">
    <property type="entry name" value="WW domain"/>
    <property type="match status" value="1"/>
</dbReference>
<organism evidence="8 9">
    <name type="scientific">Tortispora caseinolytica NRRL Y-17796</name>
    <dbReference type="NCBI Taxonomy" id="767744"/>
    <lineage>
        <taxon>Eukaryota</taxon>
        <taxon>Fungi</taxon>
        <taxon>Dikarya</taxon>
        <taxon>Ascomycota</taxon>
        <taxon>Saccharomycotina</taxon>
        <taxon>Trigonopsidomycetes</taxon>
        <taxon>Trigonopsidales</taxon>
        <taxon>Trigonopsidaceae</taxon>
        <taxon>Tortispora</taxon>
    </lineage>
</organism>
<dbReference type="Pfam" id="PF00397">
    <property type="entry name" value="WW"/>
    <property type="match status" value="1"/>
</dbReference>
<feature type="domain" description="WW" evidence="6">
    <location>
        <begin position="5"/>
        <end position="39"/>
    </location>
</feature>
<dbReference type="OrthoDB" id="2530521at2759"/>
<protein>
    <recommendedName>
        <fullName evidence="5">Peptidyl-prolyl cis-trans isomerase</fullName>
        <ecNumber evidence="5">5.2.1.8</ecNumber>
    </recommendedName>
</protein>
<dbReference type="InterPro" id="IPR000297">
    <property type="entry name" value="PPIase_PpiC"/>
</dbReference>
<dbReference type="InterPro" id="IPR036020">
    <property type="entry name" value="WW_dom_sf"/>
</dbReference>
<dbReference type="GO" id="GO:0000993">
    <property type="term" value="F:RNA polymerase II complex binding"/>
    <property type="evidence" value="ECO:0007669"/>
    <property type="project" value="EnsemblFungi"/>
</dbReference>
<dbReference type="Gene3D" id="3.10.50.40">
    <property type="match status" value="1"/>
</dbReference>
<evidence type="ECO:0000256" key="2">
    <source>
        <dbReference type="ARBA" id="ARBA00023110"/>
    </source>
</evidence>
<evidence type="ECO:0000256" key="3">
    <source>
        <dbReference type="ARBA" id="ARBA00023235"/>
    </source>
</evidence>
<dbReference type="Pfam" id="PF00639">
    <property type="entry name" value="Rotamase"/>
    <property type="match status" value="1"/>
</dbReference>
<dbReference type="GO" id="GO:2000749">
    <property type="term" value="P:positive regulation of rDNA heterochromatin formation"/>
    <property type="evidence" value="ECO:0007669"/>
    <property type="project" value="EnsemblFungi"/>
</dbReference>
<dbReference type="PROSITE" id="PS01096">
    <property type="entry name" value="PPIC_PPIASE_1"/>
    <property type="match status" value="1"/>
</dbReference>
<evidence type="ECO:0000256" key="5">
    <source>
        <dbReference type="RuleBase" id="RU363014"/>
    </source>
</evidence>
<dbReference type="SMART" id="SM00456">
    <property type="entry name" value="WW"/>
    <property type="match status" value="1"/>
</dbReference>
<dbReference type="GO" id="GO:0045899">
    <property type="term" value="P:positive regulation of RNA polymerase II transcription preinitiation complex assembly"/>
    <property type="evidence" value="ECO:0007669"/>
    <property type="project" value="EnsemblFungi"/>
</dbReference>
<dbReference type="PANTHER" id="PTHR10657:SF4">
    <property type="entry name" value="PEPTIDYL-PROLYL CIS-TRANS ISOMERASE-RELATED"/>
    <property type="match status" value="1"/>
</dbReference>
<feature type="domain" description="PpiC" evidence="7">
    <location>
        <begin position="65"/>
        <end position="176"/>
    </location>
</feature>
<accession>A0A1E4TAP9</accession>
<dbReference type="InterPro" id="IPR051370">
    <property type="entry name" value="PPIase_Pin1"/>
</dbReference>
<evidence type="ECO:0000256" key="1">
    <source>
        <dbReference type="ARBA" id="ARBA00000971"/>
    </source>
</evidence>
<dbReference type="PROSITE" id="PS50198">
    <property type="entry name" value="PPIC_PPIASE_2"/>
    <property type="match status" value="1"/>
</dbReference>
<dbReference type="Proteomes" id="UP000095023">
    <property type="component" value="Unassembled WGS sequence"/>
</dbReference>
<gene>
    <name evidence="8" type="ORF">CANCADRAFT_3498</name>
</gene>
<dbReference type="GO" id="GO:2000059">
    <property type="term" value="P:negative regulation of ubiquitin-dependent protein catabolic process"/>
    <property type="evidence" value="ECO:0007669"/>
    <property type="project" value="EnsemblFungi"/>
</dbReference>
<evidence type="ECO:0000259" key="7">
    <source>
        <dbReference type="PROSITE" id="PS50198"/>
    </source>
</evidence>
<keyword evidence="3 4" id="KW-0413">Isomerase</keyword>
<dbReference type="FunFam" id="3.10.50.40:FF:000026">
    <property type="entry name" value="Peptidyl-prolyl cis-trans isomerase"/>
    <property type="match status" value="1"/>
</dbReference>
<dbReference type="GO" id="GO:0003755">
    <property type="term" value="F:peptidyl-prolyl cis-trans isomerase activity"/>
    <property type="evidence" value="ECO:0007669"/>
    <property type="project" value="UniProtKB-UniRule"/>
</dbReference>
<evidence type="ECO:0000259" key="6">
    <source>
        <dbReference type="PROSITE" id="PS50020"/>
    </source>
</evidence>
<dbReference type="PROSITE" id="PS50020">
    <property type="entry name" value="WW_DOMAIN_2"/>
    <property type="match status" value="1"/>
</dbReference>
<evidence type="ECO:0000313" key="9">
    <source>
        <dbReference type="Proteomes" id="UP000095023"/>
    </source>
</evidence>
<dbReference type="Gene3D" id="2.20.70.10">
    <property type="match status" value="1"/>
</dbReference>
<evidence type="ECO:0000313" key="8">
    <source>
        <dbReference type="EMBL" id="ODV88855.1"/>
    </source>
</evidence>
<keyword evidence="9" id="KW-1185">Reference proteome</keyword>
<dbReference type="InterPro" id="IPR046357">
    <property type="entry name" value="PPIase_dom_sf"/>
</dbReference>
<keyword evidence="2 4" id="KW-0697">Rotamase</keyword>
<dbReference type="GO" id="GO:0006369">
    <property type="term" value="P:termination of RNA polymerase II transcription"/>
    <property type="evidence" value="ECO:0007669"/>
    <property type="project" value="EnsemblFungi"/>
</dbReference>
<dbReference type="InterPro" id="IPR001202">
    <property type="entry name" value="WW_dom"/>
</dbReference>
<evidence type="ECO:0000256" key="4">
    <source>
        <dbReference type="PROSITE-ProRule" id="PRU00278"/>
    </source>
</evidence>
<dbReference type="SUPFAM" id="SSF54534">
    <property type="entry name" value="FKBP-like"/>
    <property type="match status" value="1"/>
</dbReference>
<dbReference type="InterPro" id="IPR023058">
    <property type="entry name" value="PPIase_PpiC_CS"/>
</dbReference>
<dbReference type="PROSITE" id="PS01159">
    <property type="entry name" value="WW_DOMAIN_1"/>
    <property type="match status" value="1"/>
</dbReference>
<dbReference type="GO" id="GO:0005829">
    <property type="term" value="C:cytosol"/>
    <property type="evidence" value="ECO:0007669"/>
    <property type="project" value="TreeGrafter"/>
</dbReference>
<dbReference type="AlphaFoldDB" id="A0A1E4TAP9"/>